<dbReference type="EMBL" id="LAZR01034032">
    <property type="protein sequence ID" value="KKL46434.1"/>
    <property type="molecule type" value="Genomic_DNA"/>
</dbReference>
<evidence type="ECO:0000313" key="1">
    <source>
        <dbReference type="EMBL" id="KKL46434.1"/>
    </source>
</evidence>
<protein>
    <submittedName>
        <fullName evidence="1">Uncharacterized protein</fullName>
    </submittedName>
</protein>
<organism evidence="1">
    <name type="scientific">marine sediment metagenome</name>
    <dbReference type="NCBI Taxonomy" id="412755"/>
    <lineage>
        <taxon>unclassified sequences</taxon>
        <taxon>metagenomes</taxon>
        <taxon>ecological metagenomes</taxon>
    </lineage>
</organism>
<dbReference type="AlphaFoldDB" id="A0A0F9CBI6"/>
<feature type="non-terminal residue" evidence="1">
    <location>
        <position position="1"/>
    </location>
</feature>
<name>A0A0F9CBI6_9ZZZZ</name>
<accession>A0A0F9CBI6</accession>
<sequence>KWVKGKEKGGQSRLMKEEGYINLKILMEKGKIHLQKSDKMFQALKSIQAEDINGQLKIWGKDAHVVEALWRAAWSIRDKTLNSYIF</sequence>
<proteinExistence type="predicted"/>
<comment type="caution">
    <text evidence="1">The sequence shown here is derived from an EMBL/GenBank/DDBJ whole genome shotgun (WGS) entry which is preliminary data.</text>
</comment>
<reference evidence="1" key="1">
    <citation type="journal article" date="2015" name="Nature">
        <title>Complex archaea that bridge the gap between prokaryotes and eukaryotes.</title>
        <authorList>
            <person name="Spang A."/>
            <person name="Saw J.H."/>
            <person name="Jorgensen S.L."/>
            <person name="Zaremba-Niedzwiedzka K."/>
            <person name="Martijn J."/>
            <person name="Lind A.E."/>
            <person name="van Eijk R."/>
            <person name="Schleper C."/>
            <person name="Guy L."/>
            <person name="Ettema T.J."/>
        </authorList>
    </citation>
    <scope>NUCLEOTIDE SEQUENCE</scope>
</reference>
<gene>
    <name evidence="1" type="ORF">LCGC14_2345640</name>
</gene>